<dbReference type="GO" id="GO:0016740">
    <property type="term" value="F:transferase activity"/>
    <property type="evidence" value="ECO:0007669"/>
    <property type="project" value="UniProtKB-KW"/>
</dbReference>
<dbReference type="STRING" id="100053.GCA_002009845_01986"/>
<organism evidence="1 2">
    <name type="scientific">Leptospira alexanderi serovar Manhao 3 str. L 60</name>
    <dbReference type="NCBI Taxonomy" id="1049759"/>
    <lineage>
        <taxon>Bacteria</taxon>
        <taxon>Pseudomonadati</taxon>
        <taxon>Spirochaetota</taxon>
        <taxon>Spirochaetia</taxon>
        <taxon>Leptospirales</taxon>
        <taxon>Leptospiraceae</taxon>
        <taxon>Leptospira</taxon>
    </lineage>
</organism>
<dbReference type="EMBL" id="AHMT02000052">
    <property type="protein sequence ID" value="EQA60995.1"/>
    <property type="molecule type" value="Genomic_DNA"/>
</dbReference>
<dbReference type="OrthoDB" id="329802at2"/>
<sequence length="588" mass="71051">MKRSLVTTALEETWPGFDVPILFLGEWCKIYNRRNIWERFDSITFPYHWDDREKFQKDYFKLQSLYEDILLPSVSQNLNRIHNTDRSLEFWRILVGPWLGLFIHIVYDRFESIRILKESSDFVLPPRFVYNEADIIPNGMMEFYNFFANDYWNQWLFGSILDFFFQRDDTQCLFIQPSSVYHSRIFQKSKSFKERCKDYLSEFRVRKNEAFIIADYFPLRYSILWQFKLKQFPRKRRNKTLEVFEFDRKIRNDWHLPQFSDDSFYSFIKSILPFQIPKAYIEGFEKVKDITNSKEWPTNPKFIFTSNSHVGDDIFKFWAATKKEKGVPLIISQHGGYYGIGNISFLEDHEKKISNRYLTWGWHDEEYANVIPNFSIKIANKKDICYSSKGYGLLVEHCMPRYSYWIQNTPVSGQILRYFDDQYSFIKHLTPKVRSKFLIKLYPDDYDWNQKERWESLYLTLAYDSGQKSFESVMRKSRICVTTYNATTYLESLGLNMPTLIFWNPTYWELRKSALPYFQMLKDASILFESPITAATYLNEIWDNIDDWWQEKERQRIRGIFIEKYCRKVINPLRVLNLNLGLRKNNQF</sequence>
<name>V6HTL5_9LEPT</name>
<reference evidence="1" key="1">
    <citation type="submission" date="2013-05" db="EMBL/GenBank/DDBJ databases">
        <authorList>
            <person name="Harkins D.M."/>
            <person name="Durkin A.S."/>
            <person name="Brinkac L.M."/>
            <person name="Haft D.H."/>
            <person name="Selengut J.D."/>
            <person name="Sanka R."/>
            <person name="DePew J."/>
            <person name="Purushe J."/>
            <person name="Hartskeerl R.A."/>
            <person name="Ahmed A."/>
            <person name="van der Linden H."/>
            <person name="Goris M.G.A."/>
            <person name="Vinetz J.M."/>
            <person name="Sutton G.G."/>
            <person name="Nierman W.C."/>
            <person name="Fouts D.E."/>
        </authorList>
    </citation>
    <scope>NUCLEOTIDE SEQUENCE [LARGE SCALE GENOMIC DNA]</scope>
    <source>
        <strain evidence="1">L 60</strain>
    </source>
</reference>
<dbReference type="NCBIfam" id="TIGR04331">
    <property type="entry name" value="o_ant_LIC12162"/>
    <property type="match status" value="1"/>
</dbReference>
<evidence type="ECO:0000313" key="1">
    <source>
        <dbReference type="EMBL" id="EQA60995.1"/>
    </source>
</evidence>
<keyword evidence="1" id="KW-0808">Transferase</keyword>
<accession>V6HTL5</accession>
<evidence type="ECO:0000313" key="2">
    <source>
        <dbReference type="Proteomes" id="UP000018747"/>
    </source>
</evidence>
<gene>
    <name evidence="1" type="ORF">LEP1GSC062_1381</name>
</gene>
<dbReference type="Proteomes" id="UP000018747">
    <property type="component" value="Unassembled WGS sequence"/>
</dbReference>
<comment type="caution">
    <text evidence="1">The sequence shown here is derived from an EMBL/GenBank/DDBJ whole genome shotgun (WGS) entry which is preliminary data.</text>
</comment>
<dbReference type="AlphaFoldDB" id="V6HTL5"/>
<keyword evidence="2" id="KW-1185">Reference proteome</keyword>
<dbReference type="InterPro" id="IPR027603">
    <property type="entry name" value="LIC12162"/>
</dbReference>
<dbReference type="RefSeq" id="WP_020984832.1">
    <property type="nucleotide sequence ID" value="NZ_AHMT02000052.1"/>
</dbReference>
<protein>
    <submittedName>
        <fullName evidence="1">Transferase, TIGR04331 family</fullName>
    </submittedName>
</protein>
<proteinExistence type="predicted"/>